<evidence type="ECO:0000313" key="2">
    <source>
        <dbReference type="EMBL" id="KAA9041481.1"/>
    </source>
</evidence>
<organism evidence="2 3">
    <name type="scientific">Ginsengibacter hankyongi</name>
    <dbReference type="NCBI Taxonomy" id="2607284"/>
    <lineage>
        <taxon>Bacteria</taxon>
        <taxon>Pseudomonadati</taxon>
        <taxon>Bacteroidota</taxon>
        <taxon>Chitinophagia</taxon>
        <taxon>Chitinophagales</taxon>
        <taxon>Chitinophagaceae</taxon>
        <taxon>Ginsengibacter</taxon>
    </lineage>
</organism>
<keyword evidence="3" id="KW-1185">Reference proteome</keyword>
<dbReference type="Proteomes" id="UP000326903">
    <property type="component" value="Unassembled WGS sequence"/>
</dbReference>
<name>A0A5J5IL75_9BACT</name>
<accession>A0A5J5IL75</accession>
<evidence type="ECO:0000313" key="3">
    <source>
        <dbReference type="Proteomes" id="UP000326903"/>
    </source>
</evidence>
<gene>
    <name evidence="2" type="ORF">FW778_05505</name>
</gene>
<feature type="chain" id="PRO_5023869825" evidence="1">
    <location>
        <begin position="21"/>
        <end position="335"/>
    </location>
</feature>
<proteinExistence type="predicted"/>
<dbReference type="Pfam" id="PF11751">
    <property type="entry name" value="PorP_SprF"/>
    <property type="match status" value="1"/>
</dbReference>
<keyword evidence="1" id="KW-0732">Signal</keyword>
<comment type="caution">
    <text evidence="2">The sequence shown here is derived from an EMBL/GenBank/DDBJ whole genome shotgun (WGS) entry which is preliminary data.</text>
</comment>
<dbReference type="RefSeq" id="WP_150413601.1">
    <property type="nucleotide sequence ID" value="NZ_VYQF01000001.1"/>
</dbReference>
<reference evidence="2 3" key="1">
    <citation type="submission" date="2019-09" db="EMBL/GenBank/DDBJ databases">
        <title>Draft genome sequence of Ginsengibacter sp. BR5-29.</title>
        <authorList>
            <person name="Im W.-T."/>
        </authorList>
    </citation>
    <scope>NUCLEOTIDE SEQUENCE [LARGE SCALE GENOMIC DNA]</scope>
    <source>
        <strain evidence="2 3">BR5-29</strain>
    </source>
</reference>
<protein>
    <submittedName>
        <fullName evidence="2">Type IX secretion system membrane protein PorP/SprF</fullName>
    </submittedName>
</protein>
<evidence type="ECO:0000256" key="1">
    <source>
        <dbReference type="SAM" id="SignalP"/>
    </source>
</evidence>
<sequence>MKTRLSLFAILLLMSFFANAQDPHFSQFFASPLTLNPALTGKFDGTLRVAGNYRNQWPAFNNVYTTSTLSVDFPILKSKLPDYDTWGLGILALTDKAGGGVLTNNYLGISTSYHKSLDEDGFQQLGIGFQGTYGQKRLNTDNLKFEDQLTPFGFTGVTADVFNAQQLNINYLDVNAGLLFTSSTSEDNNFYVGASMYHINRPKESFQGGNWNIATRTTISAGGYFPVSDILTLHTSGIYQYQNKATETTVGGALAAVLDNASTNPSNIYLGSWYRFDDAIIPYLGLEFAGMRIGATYDINISSLKAGSQSRGGMEISLIYVKKPAGSKGIPCPKF</sequence>
<dbReference type="NCBIfam" id="TIGR03519">
    <property type="entry name" value="T9SS_PorP_fam"/>
    <property type="match status" value="1"/>
</dbReference>
<dbReference type="AlphaFoldDB" id="A0A5J5IL75"/>
<dbReference type="EMBL" id="VYQF01000001">
    <property type="protein sequence ID" value="KAA9041481.1"/>
    <property type="molecule type" value="Genomic_DNA"/>
</dbReference>
<feature type="signal peptide" evidence="1">
    <location>
        <begin position="1"/>
        <end position="20"/>
    </location>
</feature>
<dbReference type="InterPro" id="IPR019861">
    <property type="entry name" value="PorP/SprF_Bacteroidetes"/>
</dbReference>